<name>A0A6M1QXH1_9ACTN</name>
<comment type="caution">
    <text evidence="2">The sequence shown here is derived from an EMBL/GenBank/DDBJ whole genome shotgun (WGS) entry which is preliminary data.</text>
</comment>
<dbReference type="InterPro" id="IPR058548">
    <property type="entry name" value="MlaB-like_STAS"/>
</dbReference>
<dbReference type="AlphaFoldDB" id="A0A6M1QXH1"/>
<dbReference type="Proteomes" id="UP000483261">
    <property type="component" value="Unassembled WGS sequence"/>
</dbReference>
<dbReference type="PANTHER" id="PTHR35849:SF2">
    <property type="entry name" value="BLR2341 PROTEIN"/>
    <property type="match status" value="1"/>
</dbReference>
<gene>
    <name evidence="2" type="ORF">G5C66_04890</name>
</gene>
<keyword evidence="3" id="KW-1185">Reference proteome</keyword>
<evidence type="ECO:0000313" key="2">
    <source>
        <dbReference type="EMBL" id="NGN92072.1"/>
    </source>
</evidence>
<protein>
    <submittedName>
        <fullName evidence="2">STAS domain-containing protein</fullName>
    </submittedName>
</protein>
<reference evidence="2 3" key="1">
    <citation type="submission" date="2020-02" db="EMBL/GenBank/DDBJ databases">
        <title>Whole-genome analyses of novel actinobacteria.</title>
        <authorList>
            <person name="Sahin N."/>
        </authorList>
    </citation>
    <scope>NUCLEOTIDE SEQUENCE [LARGE SCALE GENOMIC DNA]</scope>
    <source>
        <strain evidence="2 3">KC13</strain>
    </source>
</reference>
<dbReference type="InterPro" id="IPR052746">
    <property type="entry name" value="MlaB_ABC_Transporter"/>
</dbReference>
<evidence type="ECO:0000313" key="3">
    <source>
        <dbReference type="Proteomes" id="UP000483261"/>
    </source>
</evidence>
<organism evidence="2 3">
    <name type="scientific">Nocardioides turkmenicus</name>
    <dbReference type="NCBI Taxonomy" id="2711220"/>
    <lineage>
        <taxon>Bacteria</taxon>
        <taxon>Bacillati</taxon>
        <taxon>Actinomycetota</taxon>
        <taxon>Actinomycetes</taxon>
        <taxon>Propionibacteriales</taxon>
        <taxon>Nocardioidaceae</taxon>
        <taxon>Nocardioides</taxon>
    </lineage>
</organism>
<dbReference type="InterPro" id="IPR036513">
    <property type="entry name" value="STAS_dom_sf"/>
</dbReference>
<dbReference type="SUPFAM" id="SSF52091">
    <property type="entry name" value="SpoIIaa-like"/>
    <property type="match status" value="1"/>
</dbReference>
<dbReference type="CDD" id="cd07043">
    <property type="entry name" value="STAS_anti-anti-sigma_factors"/>
    <property type="match status" value="1"/>
</dbReference>
<dbReference type="PROSITE" id="PS50801">
    <property type="entry name" value="STAS"/>
    <property type="match status" value="1"/>
</dbReference>
<feature type="domain" description="STAS" evidence="1">
    <location>
        <begin position="31"/>
        <end position="123"/>
    </location>
</feature>
<dbReference type="PANTHER" id="PTHR35849">
    <property type="entry name" value="BLR2341 PROTEIN"/>
    <property type="match status" value="1"/>
</dbReference>
<dbReference type="EMBL" id="JAALAA010000003">
    <property type="protein sequence ID" value="NGN92072.1"/>
    <property type="molecule type" value="Genomic_DNA"/>
</dbReference>
<dbReference type="Gene3D" id="3.30.750.24">
    <property type="entry name" value="STAS domain"/>
    <property type="match status" value="1"/>
</dbReference>
<sequence length="123" mass="13500">MGERERLLLCRATHFPGMEAGMEIVIDGPTLVLSGDFDVRSTWMARSVIYDHLDSVEGDVVLDVSGVDSADVTALKLLAVATRQAHSEGRHLTLTGCTPAVRRMLHLSRLYRVLEVENSPLIA</sequence>
<evidence type="ECO:0000259" key="1">
    <source>
        <dbReference type="PROSITE" id="PS50801"/>
    </source>
</evidence>
<dbReference type="InterPro" id="IPR002645">
    <property type="entry name" value="STAS_dom"/>
</dbReference>
<proteinExistence type="predicted"/>
<accession>A0A6M1QXH1</accession>
<dbReference type="Pfam" id="PF13466">
    <property type="entry name" value="STAS_2"/>
    <property type="match status" value="1"/>
</dbReference>